<evidence type="ECO:0000313" key="3">
    <source>
        <dbReference type="Proteomes" id="UP000319342"/>
    </source>
</evidence>
<reference evidence="2 3" key="1">
    <citation type="submission" date="2019-02" db="EMBL/GenBank/DDBJ databases">
        <title>Deep-cultivation of Planctomycetes and their phenomic and genomic characterization uncovers novel biology.</title>
        <authorList>
            <person name="Wiegand S."/>
            <person name="Jogler M."/>
            <person name="Boedeker C."/>
            <person name="Pinto D."/>
            <person name="Vollmers J."/>
            <person name="Rivas-Marin E."/>
            <person name="Kohn T."/>
            <person name="Peeters S.H."/>
            <person name="Heuer A."/>
            <person name="Rast P."/>
            <person name="Oberbeckmann S."/>
            <person name="Bunk B."/>
            <person name="Jeske O."/>
            <person name="Meyerdierks A."/>
            <person name="Storesund J.E."/>
            <person name="Kallscheuer N."/>
            <person name="Luecker S."/>
            <person name="Lage O.M."/>
            <person name="Pohl T."/>
            <person name="Merkel B.J."/>
            <person name="Hornburger P."/>
            <person name="Mueller R.-W."/>
            <person name="Bruemmer F."/>
            <person name="Labrenz M."/>
            <person name="Spormann A.M."/>
            <person name="Op den Camp H."/>
            <person name="Overmann J."/>
            <person name="Amann R."/>
            <person name="Jetten M.S.M."/>
            <person name="Mascher T."/>
            <person name="Medema M.H."/>
            <person name="Devos D.P."/>
            <person name="Kaster A.-K."/>
            <person name="Ovreas L."/>
            <person name="Rohde M."/>
            <person name="Galperin M.Y."/>
            <person name="Jogler C."/>
        </authorList>
    </citation>
    <scope>NUCLEOTIDE SEQUENCE [LARGE SCALE GENOMIC DNA]</scope>
    <source>
        <strain evidence="2 3">Pla163</strain>
    </source>
</reference>
<feature type="region of interest" description="Disordered" evidence="1">
    <location>
        <begin position="65"/>
        <end position="100"/>
    </location>
</feature>
<protein>
    <submittedName>
        <fullName evidence="2">Uncharacterized protein</fullName>
    </submittedName>
</protein>
<dbReference type="RefSeq" id="WP_145191733.1">
    <property type="nucleotide sequence ID" value="NZ_CP036290.1"/>
</dbReference>
<accession>A0A518D4S5</accession>
<keyword evidence="3" id="KW-1185">Reference proteome</keyword>
<name>A0A518D4S5_9BACT</name>
<dbReference type="Proteomes" id="UP000319342">
    <property type="component" value="Chromosome"/>
</dbReference>
<evidence type="ECO:0000313" key="2">
    <source>
        <dbReference type="EMBL" id="QDU86464.1"/>
    </source>
</evidence>
<evidence type="ECO:0000256" key="1">
    <source>
        <dbReference type="SAM" id="MobiDB-lite"/>
    </source>
</evidence>
<sequence length="100" mass="10155">MNKSTNAIYEWRILVRRTAAGVGALCGLVSLMVDAPAWVACVRGGAACFLIAVLGRQGERVLASSAGRAAAEESDRELPSTATAPAPEAGAEAVAPSGSR</sequence>
<proteinExistence type="predicted"/>
<dbReference type="AlphaFoldDB" id="A0A518D4S5"/>
<organism evidence="2 3">
    <name type="scientific">Rohdeia mirabilis</name>
    <dbReference type="NCBI Taxonomy" id="2528008"/>
    <lineage>
        <taxon>Bacteria</taxon>
        <taxon>Pseudomonadati</taxon>
        <taxon>Planctomycetota</taxon>
        <taxon>Planctomycetia</taxon>
        <taxon>Planctomycetia incertae sedis</taxon>
        <taxon>Rohdeia</taxon>
    </lineage>
</organism>
<feature type="compositionally biased region" description="Low complexity" evidence="1">
    <location>
        <begin position="79"/>
        <end position="100"/>
    </location>
</feature>
<dbReference type="EMBL" id="CP036290">
    <property type="protein sequence ID" value="QDU86464.1"/>
    <property type="molecule type" value="Genomic_DNA"/>
</dbReference>
<gene>
    <name evidence="2" type="ORF">Pla163_36150</name>
</gene>